<accession>A0AAV8SBM2</accession>
<dbReference type="AlphaFoldDB" id="A0AAV8SBM2"/>
<dbReference type="Pfam" id="PF13837">
    <property type="entry name" value="Myb_DNA-bind_4"/>
    <property type="match status" value="1"/>
</dbReference>
<organism evidence="2 3">
    <name type="scientific">Erythroxylum novogranatense</name>
    <dbReference type="NCBI Taxonomy" id="1862640"/>
    <lineage>
        <taxon>Eukaryota</taxon>
        <taxon>Viridiplantae</taxon>
        <taxon>Streptophyta</taxon>
        <taxon>Embryophyta</taxon>
        <taxon>Tracheophyta</taxon>
        <taxon>Spermatophyta</taxon>
        <taxon>Magnoliopsida</taxon>
        <taxon>eudicotyledons</taxon>
        <taxon>Gunneridae</taxon>
        <taxon>Pentapetalae</taxon>
        <taxon>rosids</taxon>
        <taxon>fabids</taxon>
        <taxon>Malpighiales</taxon>
        <taxon>Erythroxylaceae</taxon>
        <taxon>Erythroxylum</taxon>
    </lineage>
</organism>
<keyword evidence="3" id="KW-1185">Reference proteome</keyword>
<dbReference type="Proteomes" id="UP001159364">
    <property type="component" value="Linkage Group LG12"/>
</dbReference>
<sequence>MSTPSPFNYVTKRGPPWTHLQTMHLIQATQWEEVAAAIPTRSATQCRNKMEKLRRRHRQEIRLVSTGGASSWPFFDLMDSLELGPFPISVPLLTMFPCTTNTFHDLHGANLEEDGEEDLKTHGYKPKSRSINYIIRKPGIVNRFASGEKRKRLEEKDDGEVLEEEEGGGGIAVEWRLAAEMTAFWERMAVVERRKMEMVKETERWRLEMEMKRRKMIRDSQNIVVDIIASVFGTSFK</sequence>
<dbReference type="InterPro" id="IPR009057">
    <property type="entry name" value="Homeodomain-like_sf"/>
</dbReference>
<name>A0AAV8SBM2_9ROSI</name>
<protein>
    <recommendedName>
        <fullName evidence="1">Myb/SANT-like DNA-binding domain-containing protein</fullName>
    </recommendedName>
</protein>
<dbReference type="InterPro" id="IPR044823">
    <property type="entry name" value="ASIL1/2-like"/>
</dbReference>
<evidence type="ECO:0000313" key="2">
    <source>
        <dbReference type="EMBL" id="KAJ8749578.1"/>
    </source>
</evidence>
<evidence type="ECO:0000259" key="1">
    <source>
        <dbReference type="Pfam" id="PF13837"/>
    </source>
</evidence>
<dbReference type="InterPro" id="IPR001005">
    <property type="entry name" value="SANT/Myb"/>
</dbReference>
<dbReference type="InterPro" id="IPR044822">
    <property type="entry name" value="Myb_DNA-bind_4"/>
</dbReference>
<dbReference type="EMBL" id="JAIWQS010000012">
    <property type="protein sequence ID" value="KAJ8749578.1"/>
    <property type="molecule type" value="Genomic_DNA"/>
</dbReference>
<evidence type="ECO:0000313" key="3">
    <source>
        <dbReference type="Proteomes" id="UP001159364"/>
    </source>
</evidence>
<dbReference type="Gene3D" id="1.10.10.60">
    <property type="entry name" value="Homeodomain-like"/>
    <property type="match status" value="1"/>
</dbReference>
<feature type="domain" description="Myb/SANT-like DNA-binding" evidence="1">
    <location>
        <begin position="28"/>
        <end position="81"/>
    </location>
</feature>
<dbReference type="PANTHER" id="PTHR31307:SF3">
    <property type="entry name" value="HOMEODOMAIN-LIKE SUPERFAMILY PROTEIN"/>
    <property type="match status" value="1"/>
</dbReference>
<comment type="caution">
    <text evidence="2">The sequence shown here is derived from an EMBL/GenBank/DDBJ whole genome shotgun (WGS) entry which is preliminary data.</text>
</comment>
<dbReference type="SUPFAM" id="SSF46689">
    <property type="entry name" value="Homeodomain-like"/>
    <property type="match status" value="1"/>
</dbReference>
<reference evidence="2 3" key="1">
    <citation type="submission" date="2021-09" db="EMBL/GenBank/DDBJ databases">
        <title>Genomic insights and catalytic innovation underlie evolution of tropane alkaloids biosynthesis.</title>
        <authorList>
            <person name="Wang Y.-J."/>
            <person name="Tian T."/>
            <person name="Huang J.-P."/>
            <person name="Huang S.-X."/>
        </authorList>
    </citation>
    <scope>NUCLEOTIDE SEQUENCE [LARGE SCALE GENOMIC DNA]</scope>
    <source>
        <strain evidence="2">KIB-2018</strain>
        <tissue evidence="2">Leaf</tissue>
    </source>
</reference>
<dbReference type="PANTHER" id="PTHR31307">
    <property type="entry name" value="TRIHELIX TRANSCRIPTION FACTOR ASIL2"/>
    <property type="match status" value="1"/>
</dbReference>
<gene>
    <name evidence="2" type="ORF">K2173_026227</name>
</gene>
<proteinExistence type="predicted"/>
<dbReference type="CDD" id="cd00167">
    <property type="entry name" value="SANT"/>
    <property type="match status" value="1"/>
</dbReference>